<evidence type="ECO:0000313" key="1">
    <source>
        <dbReference type="EMBL" id="MBP1081934.1"/>
    </source>
</evidence>
<protein>
    <submittedName>
        <fullName evidence="1">Uncharacterized protein</fullName>
    </submittedName>
</protein>
<dbReference type="EMBL" id="JAFDST010000002">
    <property type="protein sequence ID" value="MBP1081934.1"/>
    <property type="molecule type" value="Genomic_DNA"/>
</dbReference>
<evidence type="ECO:0000313" key="2">
    <source>
        <dbReference type="Proteomes" id="UP000674416"/>
    </source>
</evidence>
<keyword evidence="2" id="KW-1185">Reference proteome</keyword>
<organism evidence="1 2">
    <name type="scientific">Bacillus capparidis</name>
    <dbReference type="NCBI Taxonomy" id="1840411"/>
    <lineage>
        <taxon>Bacteria</taxon>
        <taxon>Bacillati</taxon>
        <taxon>Bacillota</taxon>
        <taxon>Bacilli</taxon>
        <taxon>Bacillales</taxon>
        <taxon>Bacillaceae</taxon>
        <taxon>Bacillus</taxon>
    </lineage>
</organism>
<accession>A0ABS4CWJ2</accession>
<gene>
    <name evidence="1" type="ORF">JOC74_002427</name>
</gene>
<proteinExistence type="predicted"/>
<dbReference type="Proteomes" id="UP000674416">
    <property type="component" value="Unassembled WGS sequence"/>
</dbReference>
<name>A0ABS4CWJ2_9BACI</name>
<dbReference type="RefSeq" id="WP_211086155.1">
    <property type="nucleotide sequence ID" value="NZ_JAFDST010000002.1"/>
</dbReference>
<reference evidence="1 2" key="1">
    <citation type="submission" date="2021-01" db="EMBL/GenBank/DDBJ databases">
        <title>Genomic Encyclopedia of Type Strains, Phase IV (KMG-IV): sequencing the most valuable type-strain genomes for metagenomic binning, comparative biology and taxonomic classification.</title>
        <authorList>
            <person name="Goeker M."/>
        </authorList>
    </citation>
    <scope>NUCLEOTIDE SEQUENCE [LARGE SCALE GENOMIC DNA]</scope>
    <source>
        <strain evidence="1 2">DSM 103394</strain>
    </source>
</reference>
<comment type="caution">
    <text evidence="1">The sequence shown here is derived from an EMBL/GenBank/DDBJ whole genome shotgun (WGS) entry which is preliminary data.</text>
</comment>
<sequence>MVVAVKSNKTQAPVPLKSEMRTEGIPYVKQILVKALRYGGPTLVNFIKKIPYKWAQKAGEACAKLSGDIKRLTL</sequence>